<keyword evidence="4" id="KW-1185">Reference proteome</keyword>
<protein>
    <recommendedName>
        <fullName evidence="5">Tripartite tricarboxylate transporter substrate binding protein</fullName>
    </recommendedName>
</protein>
<dbReference type="Gene3D" id="3.40.190.10">
    <property type="entry name" value="Periplasmic binding protein-like II"/>
    <property type="match status" value="1"/>
</dbReference>
<dbReference type="Proteomes" id="UP000672657">
    <property type="component" value="Unassembled WGS sequence"/>
</dbReference>
<evidence type="ECO:0000313" key="3">
    <source>
        <dbReference type="EMBL" id="CAG2159282.1"/>
    </source>
</evidence>
<evidence type="ECO:0000256" key="1">
    <source>
        <dbReference type="ARBA" id="ARBA00006987"/>
    </source>
</evidence>
<organism evidence="3 4">
    <name type="scientific">Cupriavidus numazuensis</name>
    <dbReference type="NCBI Taxonomy" id="221992"/>
    <lineage>
        <taxon>Bacteria</taxon>
        <taxon>Pseudomonadati</taxon>
        <taxon>Pseudomonadota</taxon>
        <taxon>Betaproteobacteria</taxon>
        <taxon>Burkholderiales</taxon>
        <taxon>Burkholderiaceae</taxon>
        <taxon>Cupriavidus</taxon>
    </lineage>
</organism>
<dbReference type="InterPro" id="IPR005064">
    <property type="entry name" value="BUG"/>
</dbReference>
<dbReference type="PANTHER" id="PTHR42928:SF5">
    <property type="entry name" value="BLR1237 PROTEIN"/>
    <property type="match status" value="1"/>
</dbReference>
<comment type="caution">
    <text evidence="3">The sequence shown here is derived from an EMBL/GenBank/DDBJ whole genome shotgun (WGS) entry which is preliminary data.</text>
</comment>
<reference evidence="3 4" key="1">
    <citation type="submission" date="2021-03" db="EMBL/GenBank/DDBJ databases">
        <authorList>
            <person name="Peeters C."/>
        </authorList>
    </citation>
    <scope>NUCLEOTIDE SEQUENCE [LARGE SCALE GENOMIC DNA]</scope>
    <source>
        <strain evidence="3 4">LMG 26411</strain>
    </source>
</reference>
<feature type="chain" id="PRO_5045272037" description="Tripartite tricarboxylate transporter substrate binding protein" evidence="2">
    <location>
        <begin position="24"/>
        <end position="332"/>
    </location>
</feature>
<proteinExistence type="inferred from homology"/>
<evidence type="ECO:0000256" key="2">
    <source>
        <dbReference type="SAM" id="SignalP"/>
    </source>
</evidence>
<dbReference type="RefSeq" id="WP_244874151.1">
    <property type="nucleotide sequence ID" value="NZ_CAJPVI010000057.1"/>
</dbReference>
<dbReference type="Gene3D" id="3.40.190.150">
    <property type="entry name" value="Bordetella uptake gene, domain 1"/>
    <property type="match status" value="1"/>
</dbReference>
<dbReference type="Pfam" id="PF03401">
    <property type="entry name" value="TctC"/>
    <property type="match status" value="1"/>
</dbReference>
<accession>A0ABM8TSR1</accession>
<dbReference type="SUPFAM" id="SSF53850">
    <property type="entry name" value="Periplasmic binding protein-like II"/>
    <property type="match status" value="1"/>
</dbReference>
<feature type="signal peptide" evidence="2">
    <location>
        <begin position="1"/>
        <end position="23"/>
    </location>
</feature>
<dbReference type="PIRSF" id="PIRSF017082">
    <property type="entry name" value="YflP"/>
    <property type="match status" value="1"/>
</dbReference>
<evidence type="ECO:0008006" key="5">
    <source>
        <dbReference type="Google" id="ProtNLM"/>
    </source>
</evidence>
<dbReference type="EMBL" id="CAJPVI010000057">
    <property type="protein sequence ID" value="CAG2159282.1"/>
    <property type="molecule type" value="Genomic_DNA"/>
</dbReference>
<gene>
    <name evidence="3" type="ORF">LMG26411_06581</name>
</gene>
<dbReference type="PANTHER" id="PTHR42928">
    <property type="entry name" value="TRICARBOXYLATE-BINDING PROTEIN"/>
    <property type="match status" value="1"/>
</dbReference>
<keyword evidence="2" id="KW-0732">Signal</keyword>
<dbReference type="CDD" id="cd07012">
    <property type="entry name" value="PBP2_Bug_TTT"/>
    <property type="match status" value="1"/>
</dbReference>
<evidence type="ECO:0000313" key="4">
    <source>
        <dbReference type="Proteomes" id="UP000672657"/>
    </source>
</evidence>
<name>A0ABM8TSR1_9BURK</name>
<dbReference type="InterPro" id="IPR042100">
    <property type="entry name" value="Bug_dom1"/>
</dbReference>
<comment type="similarity">
    <text evidence="1">Belongs to the UPF0065 (bug) family.</text>
</comment>
<sequence length="332" mass="34766">MQTKLLAACAFVLGAITATGASAAGAANAAADGPYPNRPITFVLSASAGGASDSVTRILAEDLSTRLGQPVVVENKPGGGGIIGTTAVAKARPDGYTILFTFPQAVLNNRFLYSKLPYDPVRDLTFITEVSGGDMVMTVPAALPITNITELLAYGGRHGLTFGNWGPGSYAHLIATYLGKSKKIGVTPISYKGESPMLQDVAGGNVNVAVSTLIAAQPYLQNGRLRAIAVTGGKRLPSLASVPTLAEQGLSEPEYDMTGLLLMMAPTGTPAPILERLEKEVRAAIDNPKFRARLQPLGLYAIGKGAAAARKHYDEMYPVQERLVKISGARLD</sequence>